<dbReference type="Proteomes" id="UP000307430">
    <property type="component" value="Unassembled WGS sequence"/>
</dbReference>
<comment type="caution">
    <text evidence="8">The sequence shown here is derived from an EMBL/GenBank/DDBJ whole genome shotgun (WGS) entry which is preliminary data.</text>
</comment>
<feature type="domain" description="MrkD-like receptor binding" evidence="7">
    <location>
        <begin position="35"/>
        <end position="179"/>
    </location>
</feature>
<evidence type="ECO:0000256" key="3">
    <source>
        <dbReference type="ARBA" id="ARBA00022729"/>
    </source>
</evidence>
<dbReference type="SUPFAM" id="SSF49401">
    <property type="entry name" value="Bacterial adhesins"/>
    <property type="match status" value="1"/>
</dbReference>
<feature type="domain" description="Fimbrial-type adhesion" evidence="6">
    <location>
        <begin position="182"/>
        <end position="331"/>
    </location>
</feature>
<dbReference type="PANTHER" id="PTHR33420">
    <property type="entry name" value="FIMBRIAL SUBUNIT ELFA-RELATED"/>
    <property type="match status" value="1"/>
</dbReference>
<organism evidence="8 9">
    <name type="scientific">Klebsiella indica</name>
    <dbReference type="NCBI Taxonomy" id="2582917"/>
    <lineage>
        <taxon>Bacteria</taxon>
        <taxon>Pseudomonadati</taxon>
        <taxon>Pseudomonadota</taxon>
        <taxon>Gammaproteobacteria</taxon>
        <taxon>Enterobacterales</taxon>
        <taxon>Enterobacteriaceae</taxon>
        <taxon>Klebsiella/Raoultella group</taxon>
        <taxon>Klebsiella</taxon>
    </lineage>
</organism>
<comment type="similarity">
    <text evidence="2">Belongs to the fimbrial protein family.</text>
</comment>
<reference evidence="8 9" key="1">
    <citation type="submission" date="2019-05" db="EMBL/GenBank/DDBJ databases">
        <title>Genome sequence of Klebsiella sp strain TOUT106.</title>
        <authorList>
            <person name="Rahi P."/>
            <person name="Chaudhari D."/>
        </authorList>
    </citation>
    <scope>NUCLEOTIDE SEQUENCE [LARGE SCALE GENOMIC DNA]</scope>
    <source>
        <strain evidence="8 9">TOUT106</strain>
    </source>
</reference>
<feature type="signal peptide" evidence="5">
    <location>
        <begin position="1"/>
        <end position="23"/>
    </location>
</feature>
<dbReference type="PANTHER" id="PTHR33420:SF3">
    <property type="entry name" value="FIMBRIAL SUBUNIT ELFA"/>
    <property type="match status" value="1"/>
</dbReference>
<dbReference type="InterPro" id="IPR008966">
    <property type="entry name" value="Adhesion_dom_sf"/>
</dbReference>
<evidence type="ECO:0000313" key="9">
    <source>
        <dbReference type="Proteomes" id="UP000307430"/>
    </source>
</evidence>
<dbReference type="PROSITE" id="PS51257">
    <property type="entry name" value="PROKAR_LIPOPROTEIN"/>
    <property type="match status" value="1"/>
</dbReference>
<dbReference type="InterPro" id="IPR036937">
    <property type="entry name" value="Adhesion_dom_fimbrial_sf"/>
</dbReference>
<dbReference type="GO" id="GO:0009289">
    <property type="term" value="C:pilus"/>
    <property type="evidence" value="ECO:0007669"/>
    <property type="project" value="UniProtKB-SubCell"/>
</dbReference>
<dbReference type="InterPro" id="IPR050263">
    <property type="entry name" value="Bact_Fimbrial_Adh_Pro"/>
</dbReference>
<evidence type="ECO:0000259" key="6">
    <source>
        <dbReference type="Pfam" id="PF00419"/>
    </source>
</evidence>
<evidence type="ECO:0000256" key="5">
    <source>
        <dbReference type="SAM" id="SignalP"/>
    </source>
</evidence>
<keyword evidence="4" id="KW-0281">Fimbrium</keyword>
<dbReference type="RefSeq" id="WP_138360189.1">
    <property type="nucleotide sequence ID" value="NZ_VCHQ01000008.1"/>
</dbReference>
<dbReference type="EMBL" id="VCHQ01000008">
    <property type="protein sequence ID" value="TLV21428.1"/>
    <property type="molecule type" value="Genomic_DNA"/>
</dbReference>
<name>A0A5R9LKK7_9ENTR</name>
<proteinExistence type="inferred from homology"/>
<dbReference type="InterPro" id="IPR054160">
    <property type="entry name" value="MrkD_recept-bd"/>
</dbReference>
<dbReference type="Gene3D" id="2.60.40.3310">
    <property type="match status" value="1"/>
</dbReference>
<dbReference type="AlphaFoldDB" id="A0A5R9LKK7"/>
<dbReference type="GO" id="GO:0043709">
    <property type="term" value="P:cell adhesion involved in single-species biofilm formation"/>
    <property type="evidence" value="ECO:0007669"/>
    <property type="project" value="TreeGrafter"/>
</dbReference>
<dbReference type="Pfam" id="PF00419">
    <property type="entry name" value="Fimbrial"/>
    <property type="match status" value="1"/>
</dbReference>
<keyword evidence="3 5" id="KW-0732">Signal</keyword>
<evidence type="ECO:0000256" key="2">
    <source>
        <dbReference type="ARBA" id="ARBA00006671"/>
    </source>
</evidence>
<dbReference type="Pfam" id="PF22003">
    <property type="entry name" value="MrkDrd"/>
    <property type="match status" value="1"/>
</dbReference>
<evidence type="ECO:0000313" key="8">
    <source>
        <dbReference type="EMBL" id="TLV21428.1"/>
    </source>
</evidence>
<dbReference type="InterPro" id="IPR000259">
    <property type="entry name" value="Adhesion_dom_fimbrial"/>
</dbReference>
<dbReference type="Gene3D" id="2.60.40.1090">
    <property type="entry name" value="Fimbrial-type adhesion domain"/>
    <property type="match status" value="1"/>
</dbReference>
<comment type="subcellular location">
    <subcellularLocation>
        <location evidence="1">Fimbrium</location>
    </subcellularLocation>
</comment>
<feature type="chain" id="PRO_5024290772" evidence="5">
    <location>
        <begin position="24"/>
        <end position="331"/>
    </location>
</feature>
<evidence type="ECO:0000256" key="1">
    <source>
        <dbReference type="ARBA" id="ARBA00004561"/>
    </source>
</evidence>
<evidence type="ECO:0000256" key="4">
    <source>
        <dbReference type="ARBA" id="ARBA00023263"/>
    </source>
</evidence>
<accession>A0A5R9LKK7</accession>
<sequence>MSLSKKLTLFIGLMVLGITSAWASCTRLSQPTVTLDMAIGRVVVSPDLPVGSVIATRNWTMSAPGGYSYRCTSGTNRFAAKIVASGATDLGNKVYSTNVAGIGLRFSRGGSTVNIIYPDVFSSTVSGTTNYTLEGSRFTLEVIKTASVTGSGTLAAGKYTSYDWESGNDPILETFLSANAITIVSPSCTVLSGTNMNVDIGTIKRSDLTGVGTTAGGKDFNIQLQCSGGVSESGFANIYTTFSGNLATGTTAAQGVLINEKTGSSAASGIGVQVLKDGEPLEFSKKYNVGTLQTEETRYISLPYRARFYQYAATTSAGEVESHMVFNLTYD</sequence>
<protein>
    <submittedName>
        <fullName evidence="8">Fimbrial protein</fullName>
    </submittedName>
</protein>
<evidence type="ECO:0000259" key="7">
    <source>
        <dbReference type="Pfam" id="PF22003"/>
    </source>
</evidence>
<keyword evidence="9" id="KW-1185">Reference proteome</keyword>
<gene>
    <name evidence="8" type="ORF">FE839_07340</name>
</gene>